<comment type="caution">
    <text evidence="2">The sequence shown here is derived from an EMBL/GenBank/DDBJ whole genome shotgun (WGS) entry which is preliminary data.</text>
</comment>
<keyword evidence="4" id="KW-1185">Reference proteome</keyword>
<evidence type="ECO:0000313" key="4">
    <source>
        <dbReference type="Proteomes" id="UP001152797"/>
    </source>
</evidence>
<feature type="region of interest" description="Disordered" evidence="1">
    <location>
        <begin position="443"/>
        <end position="474"/>
    </location>
</feature>
<keyword evidence="3" id="KW-0687">Ribonucleoprotein</keyword>
<reference evidence="3 4" key="2">
    <citation type="submission" date="2024-05" db="EMBL/GenBank/DDBJ databases">
        <authorList>
            <person name="Chen Y."/>
            <person name="Shah S."/>
            <person name="Dougan E. K."/>
            <person name="Thang M."/>
            <person name="Chan C."/>
        </authorList>
    </citation>
    <scope>NUCLEOTIDE SEQUENCE [LARGE SCALE GENOMIC DNA]</scope>
</reference>
<dbReference type="EMBL" id="CAMXCT020003116">
    <property type="protein sequence ID" value="CAL1155927.1"/>
    <property type="molecule type" value="Genomic_DNA"/>
</dbReference>
<evidence type="ECO:0000256" key="1">
    <source>
        <dbReference type="SAM" id="MobiDB-lite"/>
    </source>
</evidence>
<evidence type="ECO:0000313" key="3">
    <source>
        <dbReference type="EMBL" id="CAL4789864.1"/>
    </source>
</evidence>
<accession>A0A9P1D4R4</accession>
<name>A0A9P1D4R4_9DINO</name>
<evidence type="ECO:0000313" key="2">
    <source>
        <dbReference type="EMBL" id="CAI4002552.1"/>
    </source>
</evidence>
<dbReference type="GO" id="GO:0005840">
    <property type="term" value="C:ribosome"/>
    <property type="evidence" value="ECO:0007669"/>
    <property type="project" value="UniProtKB-KW"/>
</dbReference>
<protein>
    <submittedName>
        <fullName evidence="3">30S ribosomal protein S6</fullName>
    </submittedName>
</protein>
<feature type="region of interest" description="Disordered" evidence="1">
    <location>
        <begin position="102"/>
        <end position="252"/>
    </location>
</feature>
<feature type="compositionally biased region" description="Acidic residues" evidence="1">
    <location>
        <begin position="117"/>
        <end position="132"/>
    </location>
</feature>
<keyword evidence="3" id="KW-0689">Ribosomal protein</keyword>
<dbReference type="EMBL" id="CAMXCT030003116">
    <property type="protein sequence ID" value="CAL4789864.1"/>
    <property type="molecule type" value="Genomic_DNA"/>
</dbReference>
<dbReference type="AlphaFoldDB" id="A0A9P1D4R4"/>
<feature type="compositionally biased region" description="Basic and acidic residues" evidence="1">
    <location>
        <begin position="461"/>
        <end position="474"/>
    </location>
</feature>
<gene>
    <name evidence="2" type="ORF">C1SCF055_LOCUS28499</name>
</gene>
<sequence length="558" mass="61315">MGHPPATMLGKNYVWLMPFVKYFPWKIPSGFFIADVFVYLDALFQKKLFHPDAAKFETRSSLAAEEAVKTKRCLQALRHLWRNAKDNSHCPRVQHMKELLVESPQQQRNRDSLPLPDAEDSGTNDGCSEGDEPANVGVGVDHEDHEESSGSGDERDDSGGESESSEHEVHPTGRQIQQVVRVDSGASEENKGDHAGSSDDDSLVARTLRLSDCGSDGDHASESSDGESGEPNGDDHGKEETQAISSDDGIDWRDSQVSSSWLGRFYSQYGRFGKEESSDPNLPKCVEEGDQDAMLKHIRDSLNGCREHGEHPLMTDYLEHCRESLNTYDKYVFATLKTDRHFNSWVAEQKSQDAKPPKRKPEDVKVPAANSGFSDAMGLMQLSDAAGGLEGDDISITPAPKKPRLADEIAKGLEITPPPVVGQQSAKAMAKLKKKEKCNGKVKGCSGKIKGTDQNSTDGNDGDRARDKSFNGHDLSDLPHEALPFVDGSYKGKHSYTVYMGDCAIEVLCKNAAYVIKRCREGVEKPSSNQVTWSRFGGPRNAWREACQRAGIESALSP</sequence>
<proteinExistence type="predicted"/>
<organism evidence="2">
    <name type="scientific">Cladocopium goreaui</name>
    <dbReference type="NCBI Taxonomy" id="2562237"/>
    <lineage>
        <taxon>Eukaryota</taxon>
        <taxon>Sar</taxon>
        <taxon>Alveolata</taxon>
        <taxon>Dinophyceae</taxon>
        <taxon>Suessiales</taxon>
        <taxon>Symbiodiniaceae</taxon>
        <taxon>Cladocopium</taxon>
    </lineage>
</organism>
<feature type="region of interest" description="Disordered" evidence="1">
    <location>
        <begin position="347"/>
        <end position="372"/>
    </location>
</feature>
<dbReference type="Proteomes" id="UP001152797">
    <property type="component" value="Unassembled WGS sequence"/>
</dbReference>
<dbReference type="EMBL" id="CAMXCT010003116">
    <property type="protein sequence ID" value="CAI4002552.1"/>
    <property type="molecule type" value="Genomic_DNA"/>
</dbReference>
<feature type="compositionally biased region" description="Basic and acidic residues" evidence="1">
    <location>
        <begin position="350"/>
        <end position="365"/>
    </location>
</feature>
<feature type="compositionally biased region" description="Basic and acidic residues" evidence="1">
    <location>
        <begin position="188"/>
        <end position="197"/>
    </location>
</feature>
<reference evidence="2" key="1">
    <citation type="submission" date="2022-10" db="EMBL/GenBank/DDBJ databases">
        <authorList>
            <person name="Chen Y."/>
            <person name="Dougan E. K."/>
            <person name="Chan C."/>
            <person name="Rhodes N."/>
            <person name="Thang M."/>
        </authorList>
    </citation>
    <scope>NUCLEOTIDE SEQUENCE</scope>
</reference>